<dbReference type="VEuPathDB" id="FungiDB:T551_01504"/>
<dbReference type="GO" id="GO:0005762">
    <property type="term" value="C:mitochondrial large ribosomal subunit"/>
    <property type="evidence" value="ECO:0007669"/>
    <property type="project" value="TreeGrafter"/>
</dbReference>
<dbReference type="SUPFAM" id="SSF110916">
    <property type="entry name" value="Peptidyl-tRNA hydrolase domain-like"/>
    <property type="match status" value="1"/>
</dbReference>
<dbReference type="OrthoDB" id="270639at2759"/>
<dbReference type="GeneID" id="28940022"/>
<feature type="domain" description="Prokaryotic-type class I peptide chain release factors" evidence="2">
    <location>
        <begin position="9"/>
        <end position="122"/>
    </location>
</feature>
<evidence type="ECO:0000313" key="4">
    <source>
        <dbReference type="Proteomes" id="UP000053447"/>
    </source>
</evidence>
<dbReference type="RefSeq" id="XP_018229942.1">
    <property type="nucleotide sequence ID" value="XM_018373767.1"/>
</dbReference>
<evidence type="ECO:0000259" key="2">
    <source>
        <dbReference type="Pfam" id="PF00472"/>
    </source>
</evidence>
<evidence type="ECO:0000313" key="3">
    <source>
        <dbReference type="EMBL" id="KTW30952.1"/>
    </source>
</evidence>
<dbReference type="AlphaFoldDB" id="A0A0W4ZRF2"/>
<dbReference type="STRING" id="1408657.A0A0W4ZRF2"/>
<name>A0A0W4ZRF2_PNEJ7</name>
<dbReference type="EMBL" id="LFWA01000006">
    <property type="protein sequence ID" value="KTW30952.1"/>
    <property type="molecule type" value="Genomic_DNA"/>
</dbReference>
<dbReference type="InterPro" id="IPR052104">
    <property type="entry name" value="Mito_Release_Factor_mL62"/>
</dbReference>
<dbReference type="GO" id="GO:0004045">
    <property type="term" value="F:peptidyl-tRNA hydrolase activity"/>
    <property type="evidence" value="ECO:0007669"/>
    <property type="project" value="TreeGrafter"/>
</dbReference>
<accession>A0A0W4ZRF2</accession>
<reference evidence="4" key="1">
    <citation type="journal article" date="2016" name="Nat. Commun.">
        <title>Genome analysis of three Pneumocystis species reveals adaptation mechanisms to life exclusively in mammalian hosts.</title>
        <authorList>
            <person name="Ma L."/>
            <person name="Chen Z."/>
            <person name="Huang D.W."/>
            <person name="Kutty G."/>
            <person name="Ishihara M."/>
            <person name="Wang H."/>
            <person name="Abouelleil A."/>
            <person name="Bishop L."/>
            <person name="Davey E."/>
            <person name="Deng R."/>
            <person name="Deng X."/>
            <person name="Fan L."/>
            <person name="Fantoni G."/>
            <person name="Fitzgerald M."/>
            <person name="Gogineni E."/>
            <person name="Goldberg J.M."/>
            <person name="Handley G."/>
            <person name="Hu X."/>
            <person name="Huber C."/>
            <person name="Jiao X."/>
            <person name="Jones K."/>
            <person name="Levin J.Z."/>
            <person name="Liu Y."/>
            <person name="Macdonald P."/>
            <person name="Melnikov A."/>
            <person name="Raley C."/>
            <person name="Sassi M."/>
            <person name="Sherman B.T."/>
            <person name="Song X."/>
            <person name="Sykes S."/>
            <person name="Tran B."/>
            <person name="Walsh L."/>
            <person name="Xia Y."/>
            <person name="Yang J."/>
            <person name="Young S."/>
            <person name="Zeng Q."/>
            <person name="Zheng X."/>
            <person name="Stephens R."/>
            <person name="Nusbaum C."/>
            <person name="Birren B.W."/>
            <person name="Azadi P."/>
            <person name="Lempicki R.A."/>
            <person name="Cuomo C.A."/>
            <person name="Kovacs J.A."/>
        </authorList>
    </citation>
    <scope>NUCLEOTIDE SEQUENCE [LARGE SCALE GENOMIC DNA]</scope>
    <source>
        <strain evidence="4">RU7</strain>
    </source>
</reference>
<gene>
    <name evidence="3" type="ORF">T551_01504</name>
</gene>
<dbReference type="Proteomes" id="UP000053447">
    <property type="component" value="Unassembled WGS sequence"/>
</dbReference>
<dbReference type="Gene3D" id="3.30.160.20">
    <property type="match status" value="1"/>
</dbReference>
<protein>
    <recommendedName>
        <fullName evidence="2">Prokaryotic-type class I peptide chain release factors domain-containing protein</fullName>
    </recommendedName>
</protein>
<dbReference type="GO" id="GO:0070126">
    <property type="term" value="P:mitochondrial translational termination"/>
    <property type="evidence" value="ECO:0007669"/>
    <property type="project" value="TreeGrafter"/>
</dbReference>
<keyword evidence="4" id="KW-1185">Reference proteome</keyword>
<dbReference type="Pfam" id="PF00472">
    <property type="entry name" value="RF-1"/>
    <property type="match status" value="1"/>
</dbReference>
<organism evidence="3 4">
    <name type="scientific">Pneumocystis jirovecii (strain RU7)</name>
    <name type="common">Human pneumocystis pneumonia agent</name>
    <dbReference type="NCBI Taxonomy" id="1408657"/>
    <lineage>
        <taxon>Eukaryota</taxon>
        <taxon>Fungi</taxon>
        <taxon>Dikarya</taxon>
        <taxon>Ascomycota</taxon>
        <taxon>Taphrinomycotina</taxon>
        <taxon>Pneumocystomycetes</taxon>
        <taxon>Pneumocystaceae</taxon>
        <taxon>Pneumocystis</taxon>
    </lineage>
</organism>
<comment type="caution">
    <text evidence="3">The sequence shown here is derived from an EMBL/GenBank/DDBJ whole genome shotgun (WGS) entry which is preliminary data.</text>
</comment>
<sequence length="130" mass="14571">MGFFTKQCQNVNKRNTKALLRVNPSVLPAALLPGTCTTLDINGLRKRDGTLIFTSQKHRTQAENRRACLQKLKDAINAANAASMPPPVPSEAQLQRAKARVAMATEKRLRDKHYQSNKKASRRAGRCEEW</sequence>
<dbReference type="GO" id="GO:0016150">
    <property type="term" value="F:translation release factor activity, codon nonspecific"/>
    <property type="evidence" value="ECO:0007669"/>
    <property type="project" value="TreeGrafter"/>
</dbReference>
<dbReference type="PANTHER" id="PTHR11075">
    <property type="entry name" value="PEPTIDE CHAIN RELEASE FACTOR"/>
    <property type="match status" value="1"/>
</dbReference>
<dbReference type="InterPro" id="IPR000352">
    <property type="entry name" value="Pep_chain_release_fac_I"/>
</dbReference>
<evidence type="ECO:0000256" key="1">
    <source>
        <dbReference type="SAM" id="MobiDB-lite"/>
    </source>
</evidence>
<feature type="compositionally biased region" description="Basic residues" evidence="1">
    <location>
        <begin position="115"/>
        <end position="124"/>
    </location>
</feature>
<proteinExistence type="predicted"/>
<feature type="region of interest" description="Disordered" evidence="1">
    <location>
        <begin position="107"/>
        <end position="130"/>
    </location>
</feature>
<dbReference type="PANTHER" id="PTHR11075:SF54">
    <property type="entry name" value="LARGE RIBOSOMAL SUBUNIT PROTEIN ML62"/>
    <property type="match status" value="1"/>
</dbReference>